<dbReference type="RefSeq" id="WP_343855046.1">
    <property type="nucleotide sequence ID" value="NZ_BAAAFI010000049.1"/>
</dbReference>
<dbReference type="InterPro" id="IPR006860">
    <property type="entry name" value="FecR"/>
</dbReference>
<reference evidence="4" key="1">
    <citation type="journal article" date="2019" name="Int. J. Syst. Evol. Microbiol.">
        <title>The Global Catalogue of Microorganisms (GCM) 10K type strain sequencing project: providing services to taxonomists for standard genome sequencing and annotation.</title>
        <authorList>
            <consortium name="The Broad Institute Genomics Platform"/>
            <consortium name="The Broad Institute Genome Sequencing Center for Infectious Disease"/>
            <person name="Wu L."/>
            <person name="Ma J."/>
        </authorList>
    </citation>
    <scope>NUCLEOTIDE SEQUENCE [LARGE SCALE GENOMIC DNA]</scope>
    <source>
        <strain evidence="4">JCM 16112</strain>
    </source>
</reference>
<gene>
    <name evidence="3" type="ORF">GCM10009119_42170</name>
</gene>
<dbReference type="PANTHER" id="PTHR30273:SF2">
    <property type="entry name" value="PROTEIN FECR"/>
    <property type="match status" value="1"/>
</dbReference>
<keyword evidence="4" id="KW-1185">Reference proteome</keyword>
<feature type="domain" description="FecR protein" evidence="1">
    <location>
        <begin position="136"/>
        <end position="227"/>
    </location>
</feature>
<dbReference type="Gene3D" id="2.60.120.1440">
    <property type="match status" value="1"/>
</dbReference>
<comment type="caution">
    <text evidence="3">The sequence shown here is derived from an EMBL/GenBank/DDBJ whole genome shotgun (WGS) entry which is preliminary data.</text>
</comment>
<dbReference type="Pfam" id="PF16344">
    <property type="entry name" value="FecR_C"/>
    <property type="match status" value="1"/>
</dbReference>
<accession>A0ABP3YM86</accession>
<dbReference type="InterPro" id="IPR012373">
    <property type="entry name" value="Ferrdict_sens_TM"/>
</dbReference>
<protein>
    <submittedName>
        <fullName evidence="3">DUF4974 domain-containing protein</fullName>
    </submittedName>
</protein>
<evidence type="ECO:0000259" key="2">
    <source>
        <dbReference type="Pfam" id="PF16344"/>
    </source>
</evidence>
<dbReference type="Pfam" id="PF04773">
    <property type="entry name" value="FecR"/>
    <property type="match status" value="1"/>
</dbReference>
<dbReference type="PIRSF" id="PIRSF018266">
    <property type="entry name" value="FecR"/>
    <property type="match status" value="1"/>
</dbReference>
<evidence type="ECO:0000259" key="1">
    <source>
        <dbReference type="Pfam" id="PF04773"/>
    </source>
</evidence>
<dbReference type="InterPro" id="IPR032508">
    <property type="entry name" value="FecR_C"/>
</dbReference>
<name>A0ABP3YM86_9BACT</name>
<dbReference type="Gene3D" id="3.55.50.30">
    <property type="match status" value="1"/>
</dbReference>
<evidence type="ECO:0000313" key="4">
    <source>
        <dbReference type="Proteomes" id="UP001500469"/>
    </source>
</evidence>
<dbReference type="PANTHER" id="PTHR30273">
    <property type="entry name" value="PERIPLASMIC SIGNAL SENSOR AND SIGMA FACTOR ACTIVATOR FECR-RELATED"/>
    <property type="match status" value="1"/>
</dbReference>
<dbReference type="Proteomes" id="UP001500469">
    <property type="component" value="Unassembled WGS sequence"/>
</dbReference>
<dbReference type="EMBL" id="BAAAFI010000049">
    <property type="protein sequence ID" value="GAA0881247.1"/>
    <property type="molecule type" value="Genomic_DNA"/>
</dbReference>
<feature type="domain" description="Protein FecR C-terminal" evidence="2">
    <location>
        <begin position="272"/>
        <end position="339"/>
    </location>
</feature>
<evidence type="ECO:0000313" key="3">
    <source>
        <dbReference type="EMBL" id="GAA0881247.1"/>
    </source>
</evidence>
<organism evidence="3 4">
    <name type="scientific">Algoriphagus jejuensis</name>
    <dbReference type="NCBI Taxonomy" id="419934"/>
    <lineage>
        <taxon>Bacteria</taxon>
        <taxon>Pseudomonadati</taxon>
        <taxon>Bacteroidota</taxon>
        <taxon>Cytophagia</taxon>
        <taxon>Cytophagales</taxon>
        <taxon>Cyclobacteriaceae</taxon>
        <taxon>Algoriphagus</taxon>
    </lineage>
</organism>
<proteinExistence type="predicted"/>
<sequence>MSQIDDLLENLEFIRWVKYPDDELATFWKSWMEANPSRIADVKFAREIILGLQFPSKSAPDATKKEVLTRILRETEPQPEPDRLRPIHQTAAKTFWRISRVAAILVGVALLFTFLFKQRVGEVVVQPVSSPWIVKATNAGEKLNFRLPDQTIVWLNSGSSLEFPETFDSTVRLVKLKGEGFFEVAENANQPFQVLSENLITTALGTSFNINILQDQEIHVSLVTGKVAVSNRLDSLDFLLEPGQELNYSVSGKEGNVTKFSEESVLGWRFGKLVFTKSSLTEIKKTLEEWYGVKIQLVGKPGREWQFNGRFENQTLENVLESMSNIENFTYKIDNKDVTLSFNQ</sequence>